<reference evidence="1" key="1">
    <citation type="journal article" date="2015" name="Nature">
        <title>Complex archaea that bridge the gap between prokaryotes and eukaryotes.</title>
        <authorList>
            <person name="Spang A."/>
            <person name="Saw J.H."/>
            <person name="Jorgensen S.L."/>
            <person name="Zaremba-Niedzwiedzka K."/>
            <person name="Martijn J."/>
            <person name="Lind A.E."/>
            <person name="van Eijk R."/>
            <person name="Schleper C."/>
            <person name="Guy L."/>
            <person name="Ettema T.J."/>
        </authorList>
    </citation>
    <scope>NUCLEOTIDE SEQUENCE</scope>
</reference>
<evidence type="ECO:0000313" key="1">
    <source>
        <dbReference type="EMBL" id="KKN72288.1"/>
    </source>
</evidence>
<comment type="caution">
    <text evidence="1">The sequence shown here is derived from an EMBL/GenBank/DDBJ whole genome shotgun (WGS) entry which is preliminary data.</text>
</comment>
<accession>A0A0F9W2M3</accession>
<proteinExistence type="predicted"/>
<dbReference type="AlphaFoldDB" id="A0A0F9W2M3"/>
<protein>
    <submittedName>
        <fullName evidence="1">Uncharacterized protein</fullName>
    </submittedName>
</protein>
<name>A0A0F9W2M3_9ZZZZ</name>
<gene>
    <name evidence="1" type="ORF">LCGC14_0412390</name>
</gene>
<organism evidence="1">
    <name type="scientific">marine sediment metagenome</name>
    <dbReference type="NCBI Taxonomy" id="412755"/>
    <lineage>
        <taxon>unclassified sequences</taxon>
        <taxon>metagenomes</taxon>
        <taxon>ecological metagenomes</taxon>
    </lineage>
</organism>
<dbReference type="EMBL" id="LAZR01000365">
    <property type="protein sequence ID" value="KKN72288.1"/>
    <property type="molecule type" value="Genomic_DNA"/>
</dbReference>
<sequence>MALLKAIHEGQLTVTGTTQLEVLGELRFSIDGLKAYRYIKNVTAALLQGEVVYQADLANFDLFNVHNDISVDSPLVAGVAIVSIAQNSYGWIQVSGYMATVRDDAGVSLKDPLIGHSTDGEADTMAAGEEHLVFAFTLGDSTTFTDDNGSSLDCSPAYLHNCLFKP</sequence>